<protein>
    <recommendedName>
        <fullName evidence="2">HEPN domain-containing protein</fullName>
    </recommendedName>
</protein>
<feature type="domain" description="HEPN" evidence="2">
    <location>
        <begin position="7"/>
        <end position="70"/>
    </location>
</feature>
<dbReference type="InterPro" id="IPR052226">
    <property type="entry name" value="UPF0332_toxin"/>
</dbReference>
<reference evidence="3 4" key="1">
    <citation type="journal article" date="2019" name="Front. Microbiol.">
        <title>Genomic Features for Desiccation Tolerance and Sugar Biosynthesis in the Extremophile Gloeocapsopsis sp. UTEX B3054.</title>
        <authorList>
            <person name="Urrejola C."/>
            <person name="Alcorta J."/>
            <person name="Salas L."/>
            <person name="Vasquez M."/>
            <person name="Polz M.F."/>
            <person name="Vicuna R."/>
            <person name="Diez B."/>
        </authorList>
    </citation>
    <scope>NUCLEOTIDE SEQUENCE [LARGE SCALE GENOMIC DNA]</scope>
    <source>
        <strain evidence="3 4">1H9</strain>
    </source>
</reference>
<dbReference type="Gene3D" id="1.20.120.330">
    <property type="entry name" value="Nucleotidyltransferases domain 2"/>
    <property type="match status" value="1"/>
</dbReference>
<accession>A0A6N8FTQ0</accession>
<dbReference type="Proteomes" id="UP000441797">
    <property type="component" value="Unassembled WGS sequence"/>
</dbReference>
<evidence type="ECO:0000259" key="2">
    <source>
        <dbReference type="Pfam" id="PF05168"/>
    </source>
</evidence>
<organism evidence="3 4">
    <name type="scientific">Gloeocapsopsis dulcis AAB1 = 1H9</name>
    <dbReference type="NCBI Taxonomy" id="1433147"/>
    <lineage>
        <taxon>Bacteria</taxon>
        <taxon>Bacillati</taxon>
        <taxon>Cyanobacteriota</taxon>
        <taxon>Cyanophyceae</taxon>
        <taxon>Oscillatoriophycideae</taxon>
        <taxon>Chroococcales</taxon>
        <taxon>Chroococcaceae</taxon>
        <taxon>Gloeocapsopsis</taxon>
        <taxon>Gloeocapsopsis dulcis</taxon>
    </lineage>
</organism>
<dbReference type="InterPro" id="IPR007842">
    <property type="entry name" value="HEPN_dom"/>
</dbReference>
<evidence type="ECO:0000256" key="1">
    <source>
        <dbReference type="ARBA" id="ARBA00038248"/>
    </source>
</evidence>
<comment type="caution">
    <text evidence="3">The sequence shown here is derived from an EMBL/GenBank/DDBJ whole genome shotgun (WGS) entry which is preliminary data.</text>
</comment>
<dbReference type="PANTHER" id="PTHR36565">
    <property type="entry name" value="UPF0332 PROTEIN TM_1000"/>
    <property type="match status" value="1"/>
</dbReference>
<keyword evidence="4" id="KW-1185">Reference proteome</keyword>
<proteinExistence type="inferred from homology"/>
<evidence type="ECO:0000313" key="3">
    <source>
        <dbReference type="EMBL" id="MUL35547.1"/>
    </source>
</evidence>
<sequence length="85" mass="9523">MTPEQQGLLEKAYRSLQAAKLLNTQPLAEFAVSRAYYAMFYVAEALLEGEGLTFSKHSAVIAAFGQFKRNDFPVIVIHLNQKDCL</sequence>
<evidence type="ECO:0000313" key="4">
    <source>
        <dbReference type="Proteomes" id="UP000441797"/>
    </source>
</evidence>
<gene>
    <name evidence="3" type="ORF">BWI75_04055</name>
</gene>
<dbReference type="OrthoDB" id="5767335at2"/>
<dbReference type="PANTHER" id="PTHR36565:SF1">
    <property type="entry name" value="UPF0332 PROTEIN TM_1000"/>
    <property type="match status" value="1"/>
</dbReference>
<dbReference type="AlphaFoldDB" id="A0A6N8FTQ0"/>
<comment type="similarity">
    <text evidence="1">Belongs to the UPF0332 family.</text>
</comment>
<dbReference type="Pfam" id="PF05168">
    <property type="entry name" value="HEPN"/>
    <property type="match status" value="1"/>
</dbReference>
<name>A0A6N8FTQ0_9CHRO</name>
<dbReference type="RefSeq" id="WP_105221070.1">
    <property type="nucleotide sequence ID" value="NZ_CAWNSU010000082.1"/>
</dbReference>
<dbReference type="EMBL" id="NAPY01000004">
    <property type="protein sequence ID" value="MUL35547.1"/>
    <property type="molecule type" value="Genomic_DNA"/>
</dbReference>